<organism evidence="2 4">
    <name type="scientific">Nesidiocoris tenuis</name>
    <dbReference type="NCBI Taxonomy" id="355587"/>
    <lineage>
        <taxon>Eukaryota</taxon>
        <taxon>Metazoa</taxon>
        <taxon>Ecdysozoa</taxon>
        <taxon>Arthropoda</taxon>
        <taxon>Hexapoda</taxon>
        <taxon>Insecta</taxon>
        <taxon>Pterygota</taxon>
        <taxon>Neoptera</taxon>
        <taxon>Paraneoptera</taxon>
        <taxon>Hemiptera</taxon>
        <taxon>Heteroptera</taxon>
        <taxon>Panheteroptera</taxon>
        <taxon>Cimicomorpha</taxon>
        <taxon>Miridae</taxon>
        <taxon>Dicyphina</taxon>
        <taxon>Nesidiocoris</taxon>
    </lineage>
</organism>
<feature type="region of interest" description="Disordered" evidence="1">
    <location>
        <begin position="93"/>
        <end position="115"/>
    </location>
</feature>
<proteinExistence type="predicted"/>
<gene>
    <name evidence="2" type="ORF">NTEN_LOCUS2012</name>
    <name evidence="3" type="ORF">NTEN_LOCUS2013</name>
</gene>
<feature type="non-terminal residue" evidence="2">
    <location>
        <position position="1"/>
    </location>
</feature>
<reference evidence="2 4" key="1">
    <citation type="submission" date="2020-02" db="EMBL/GenBank/DDBJ databases">
        <authorList>
            <person name="Ferguson B K."/>
        </authorList>
    </citation>
    <scope>NUCLEOTIDE SEQUENCE [LARGE SCALE GENOMIC DNA]</scope>
</reference>
<evidence type="ECO:0000313" key="3">
    <source>
        <dbReference type="EMBL" id="CAA9995222.1"/>
    </source>
</evidence>
<evidence type="ECO:0000313" key="2">
    <source>
        <dbReference type="EMBL" id="CAA9995221.1"/>
    </source>
</evidence>
<keyword evidence="4" id="KW-1185">Reference proteome</keyword>
<accession>A0A6H5G056</accession>
<dbReference type="EMBL" id="CADCXU010003215">
    <property type="protein sequence ID" value="CAA9995221.1"/>
    <property type="molecule type" value="Genomic_DNA"/>
</dbReference>
<evidence type="ECO:0000313" key="4">
    <source>
        <dbReference type="Proteomes" id="UP000479000"/>
    </source>
</evidence>
<feature type="compositionally biased region" description="Basic and acidic residues" evidence="1">
    <location>
        <begin position="101"/>
        <end position="115"/>
    </location>
</feature>
<dbReference type="Proteomes" id="UP000479000">
    <property type="component" value="Unassembled WGS sequence"/>
</dbReference>
<evidence type="ECO:0000256" key="1">
    <source>
        <dbReference type="SAM" id="MobiDB-lite"/>
    </source>
</evidence>
<dbReference type="AlphaFoldDB" id="A0A6H5G056"/>
<dbReference type="EMBL" id="CADCXU010003216">
    <property type="protein sequence ID" value="CAA9995222.1"/>
    <property type="molecule type" value="Genomic_DNA"/>
</dbReference>
<name>A0A6H5G056_9HEMI</name>
<protein>
    <submittedName>
        <fullName evidence="2">Uncharacterized protein</fullName>
    </submittedName>
</protein>
<sequence>DRNYVMRYLKVRPRNGARACSDLRRRNLAQAWSTFATSGRARQTCGGRVETCVGNGASVSPHWHRRRLDRRCFPLISWRVIISHFQRVRLRRSGLPSSQVDRPELQHDAYHPTAT</sequence>